<evidence type="ECO:0000313" key="3">
    <source>
        <dbReference type="Proteomes" id="UP000292424"/>
    </source>
</evidence>
<dbReference type="KEGG" id="arac:E0W69_011260"/>
<protein>
    <submittedName>
        <fullName evidence="2">DUF3943 domain-containing protein</fullName>
    </submittedName>
</protein>
<dbReference type="OrthoDB" id="9808630at2"/>
<evidence type="ECO:0000259" key="1">
    <source>
        <dbReference type="Pfam" id="PF13084"/>
    </source>
</evidence>
<accession>A0A5P2G094</accession>
<dbReference type="AlphaFoldDB" id="A0A5P2G094"/>
<proteinExistence type="predicted"/>
<reference evidence="2 3" key="1">
    <citation type="submission" date="2019-09" db="EMBL/GenBank/DDBJ databases">
        <title>Complete genome sequence of Arachidicoccus sp. B3-10 isolated from apple orchard soil.</title>
        <authorList>
            <person name="Kim H.S."/>
            <person name="Han K.-I."/>
            <person name="Suh M.K."/>
            <person name="Lee K.C."/>
            <person name="Eom M.K."/>
            <person name="Kim J.-S."/>
            <person name="Kang S.W."/>
            <person name="Sin Y."/>
            <person name="Lee J.-S."/>
        </authorList>
    </citation>
    <scope>NUCLEOTIDE SEQUENCE [LARGE SCALE GENOMIC DNA]</scope>
    <source>
        <strain evidence="2 3">B3-10</strain>
    </source>
</reference>
<dbReference type="EMBL" id="CP044016">
    <property type="protein sequence ID" value="QES89216.1"/>
    <property type="molecule type" value="Genomic_DNA"/>
</dbReference>
<keyword evidence="3" id="KW-1185">Reference proteome</keyword>
<organism evidence="2 3">
    <name type="scientific">Rhizosphaericola mali</name>
    <dbReference type="NCBI Taxonomy" id="2545455"/>
    <lineage>
        <taxon>Bacteria</taxon>
        <taxon>Pseudomonadati</taxon>
        <taxon>Bacteroidota</taxon>
        <taxon>Chitinophagia</taxon>
        <taxon>Chitinophagales</taxon>
        <taxon>Chitinophagaceae</taxon>
        <taxon>Rhizosphaericola</taxon>
    </lineage>
</organism>
<dbReference type="Pfam" id="PF13084">
    <property type="entry name" value="DUF3943"/>
    <property type="match status" value="1"/>
</dbReference>
<dbReference type="RefSeq" id="WP_131330162.1">
    <property type="nucleotide sequence ID" value="NZ_CP044016.1"/>
</dbReference>
<name>A0A5P2G094_9BACT</name>
<sequence>MRKLILFFLGIIGLQHIAISQYTEPTKKKDPYQNTHVFTYHPDTIYAHRFRADVTDSTKRRFWKAAGTFALLEALPQVYDRYIAKQDYAKISFKTIGDHFKFSSWTWDDDGFTENQFGHPYHGNLFFNAFRNNGYSYWESVPAAFLGSYIWETYAENQKPAPNDLINTTLGGFTLGEMTYRIAHKIINPHKKGKKRFFREAFATMINPVMGFSRLTDGQWGKYYDQPEYTDPAFVTGSLDVGLRRFNTNSNNALESGKNDFFIRAALNYVDSTASLKTPFREFYVRAELSNDDSAKINNVSVYGSLAAWDIGGDENSIQRLMITVNYDMFHNVAFYYGGQGLNVNWQTHHYLRKADISGILGIGGIALAAIPDDYLHYGEFRRYDYASGGSVVANGSLNLDKKFFASVVYRGAYLKTINGLKESSYFLNTYYVDAGYRIWKDLSINAEYANYSLHGMFKNYPDYVKKYPMLRVFVRYLIHQ</sequence>
<dbReference type="Proteomes" id="UP000292424">
    <property type="component" value="Chromosome"/>
</dbReference>
<dbReference type="InterPro" id="IPR025079">
    <property type="entry name" value="DUF3943"/>
</dbReference>
<feature type="domain" description="DUF3943" evidence="1">
    <location>
        <begin position="104"/>
        <end position="209"/>
    </location>
</feature>
<gene>
    <name evidence="2" type="ORF">E0W69_011260</name>
</gene>
<evidence type="ECO:0000313" key="2">
    <source>
        <dbReference type="EMBL" id="QES89216.1"/>
    </source>
</evidence>